<organism evidence="1 2">
    <name type="scientific">Arachis hypogaea</name>
    <name type="common">Peanut</name>
    <dbReference type="NCBI Taxonomy" id="3818"/>
    <lineage>
        <taxon>Eukaryota</taxon>
        <taxon>Viridiplantae</taxon>
        <taxon>Streptophyta</taxon>
        <taxon>Embryophyta</taxon>
        <taxon>Tracheophyta</taxon>
        <taxon>Spermatophyta</taxon>
        <taxon>Magnoliopsida</taxon>
        <taxon>eudicotyledons</taxon>
        <taxon>Gunneridae</taxon>
        <taxon>Pentapetalae</taxon>
        <taxon>rosids</taxon>
        <taxon>fabids</taxon>
        <taxon>Fabales</taxon>
        <taxon>Fabaceae</taxon>
        <taxon>Papilionoideae</taxon>
        <taxon>50 kb inversion clade</taxon>
        <taxon>dalbergioids sensu lato</taxon>
        <taxon>Dalbergieae</taxon>
        <taxon>Pterocarpus clade</taxon>
        <taxon>Arachis</taxon>
    </lineage>
</organism>
<reference evidence="1 2" key="1">
    <citation type="submission" date="2019-01" db="EMBL/GenBank/DDBJ databases">
        <title>Sequencing of cultivated peanut Arachis hypogaea provides insights into genome evolution and oil improvement.</title>
        <authorList>
            <person name="Chen X."/>
        </authorList>
    </citation>
    <scope>NUCLEOTIDE SEQUENCE [LARGE SCALE GENOMIC DNA]</scope>
    <source>
        <strain evidence="2">cv. Fuhuasheng</strain>
        <tissue evidence="1">Leaves</tissue>
    </source>
</reference>
<gene>
    <name evidence="1" type="ORF">Ahy_B06g084365</name>
</gene>
<evidence type="ECO:0000313" key="1">
    <source>
        <dbReference type="EMBL" id="RYR04591.1"/>
    </source>
</evidence>
<proteinExistence type="predicted"/>
<accession>A0A444YRP0</accession>
<evidence type="ECO:0000313" key="2">
    <source>
        <dbReference type="Proteomes" id="UP000289738"/>
    </source>
</evidence>
<dbReference type="Gene3D" id="3.40.395.10">
    <property type="entry name" value="Adenoviral Proteinase, Chain A"/>
    <property type="match status" value="1"/>
</dbReference>
<dbReference type="AlphaFoldDB" id="A0A444YRP0"/>
<keyword evidence="2" id="KW-1185">Reference proteome</keyword>
<dbReference type="SUPFAM" id="SSF54001">
    <property type="entry name" value="Cysteine proteinases"/>
    <property type="match status" value="1"/>
</dbReference>
<sequence>MHFTSLKANSYIKNLVIFAMCQILNSKKIERFEKLIYCLPLNIVISCKTNKPFQIEDYKDYIPFLDKKKLASHPFVPIKLKKLFSLAKLRIFVPVCYANHWWIWMTNVQKKKFYILDPYNKKSPSEAKTELNKFIVRLHNFKNRVFVGEKHLMDKDEGVEAPYLRLCNICDEMAGDN</sequence>
<name>A0A444YRP0_ARAHY</name>
<dbReference type="InterPro" id="IPR038765">
    <property type="entry name" value="Papain-like_cys_pep_sf"/>
</dbReference>
<dbReference type="EMBL" id="SDMP01000016">
    <property type="protein sequence ID" value="RYR04591.1"/>
    <property type="molecule type" value="Genomic_DNA"/>
</dbReference>
<protein>
    <recommendedName>
        <fullName evidence="3">Ubiquitin-like protease family profile domain-containing protein</fullName>
    </recommendedName>
</protein>
<dbReference type="Proteomes" id="UP000289738">
    <property type="component" value="Chromosome B06"/>
</dbReference>
<comment type="caution">
    <text evidence="1">The sequence shown here is derived from an EMBL/GenBank/DDBJ whole genome shotgun (WGS) entry which is preliminary data.</text>
</comment>
<evidence type="ECO:0008006" key="3">
    <source>
        <dbReference type="Google" id="ProtNLM"/>
    </source>
</evidence>